<dbReference type="HAMAP" id="MF_00120">
    <property type="entry name" value="GatA"/>
    <property type="match status" value="1"/>
</dbReference>
<dbReference type="AlphaFoldDB" id="A0A1Y6K9A9"/>
<dbReference type="GO" id="GO:0016740">
    <property type="term" value="F:transferase activity"/>
    <property type="evidence" value="ECO:0007669"/>
    <property type="project" value="UniProtKB-KW"/>
</dbReference>
<keyword evidence="2 8" id="KW-0436">Ligase</keyword>
<name>A0A1Y6K9A9_9CHLR</name>
<evidence type="ECO:0000256" key="4">
    <source>
        <dbReference type="ARBA" id="ARBA00022840"/>
    </source>
</evidence>
<dbReference type="EMBL" id="LT859958">
    <property type="protein sequence ID" value="SMX55179.1"/>
    <property type="molecule type" value="Genomic_DNA"/>
</dbReference>
<keyword evidence="5 8" id="KW-0648">Protein biosynthesis</keyword>
<evidence type="ECO:0000256" key="8">
    <source>
        <dbReference type="HAMAP-Rule" id="MF_00120"/>
    </source>
</evidence>
<comment type="catalytic activity">
    <reaction evidence="7 8">
        <text>L-glutamyl-tRNA(Gln) + L-glutamine + ATP + H2O = L-glutaminyl-tRNA(Gln) + L-glutamate + ADP + phosphate + H(+)</text>
        <dbReference type="Rhea" id="RHEA:17521"/>
        <dbReference type="Rhea" id="RHEA-COMP:9681"/>
        <dbReference type="Rhea" id="RHEA-COMP:9684"/>
        <dbReference type="ChEBI" id="CHEBI:15377"/>
        <dbReference type="ChEBI" id="CHEBI:15378"/>
        <dbReference type="ChEBI" id="CHEBI:29985"/>
        <dbReference type="ChEBI" id="CHEBI:30616"/>
        <dbReference type="ChEBI" id="CHEBI:43474"/>
        <dbReference type="ChEBI" id="CHEBI:58359"/>
        <dbReference type="ChEBI" id="CHEBI:78520"/>
        <dbReference type="ChEBI" id="CHEBI:78521"/>
        <dbReference type="ChEBI" id="CHEBI:456216"/>
        <dbReference type="EC" id="6.3.5.7"/>
    </reaction>
</comment>
<dbReference type="GO" id="GO:0050567">
    <property type="term" value="F:glutaminyl-tRNA synthase (glutamine-hydrolyzing) activity"/>
    <property type="evidence" value="ECO:0007669"/>
    <property type="project" value="UniProtKB-UniRule"/>
</dbReference>
<accession>A0A1Y6K9A9</accession>
<evidence type="ECO:0000256" key="6">
    <source>
        <dbReference type="ARBA" id="ARBA00025295"/>
    </source>
</evidence>
<dbReference type="Proteomes" id="UP000195514">
    <property type="component" value="Chromosome I"/>
</dbReference>
<evidence type="ECO:0000256" key="3">
    <source>
        <dbReference type="ARBA" id="ARBA00022741"/>
    </source>
</evidence>
<feature type="domain" description="Amidase" evidence="9">
    <location>
        <begin position="56"/>
        <end position="506"/>
    </location>
</feature>
<dbReference type="InterPro" id="IPR023631">
    <property type="entry name" value="Amidase_dom"/>
</dbReference>
<gene>
    <name evidence="8 10" type="primary">gatA</name>
    <name evidence="10" type="ORF">CFX1CAM_2114</name>
</gene>
<dbReference type="InterPro" id="IPR036928">
    <property type="entry name" value="AS_sf"/>
</dbReference>
<keyword evidence="11" id="KW-1185">Reference proteome</keyword>
<dbReference type="GO" id="GO:0005524">
    <property type="term" value="F:ATP binding"/>
    <property type="evidence" value="ECO:0007669"/>
    <property type="project" value="UniProtKB-KW"/>
</dbReference>
<dbReference type="SUPFAM" id="SSF75304">
    <property type="entry name" value="Amidase signature (AS) enzymes"/>
    <property type="match status" value="1"/>
</dbReference>
<proteinExistence type="inferred from homology"/>
<feature type="active site" description="Charge relay system" evidence="8">
    <location>
        <position position="98"/>
    </location>
</feature>
<protein>
    <recommendedName>
        <fullName evidence="8">Glutamyl-tRNA(Gln) amidotransferase subunit A</fullName>
        <shortName evidence="8">Glu-ADT subunit A</shortName>
        <ecNumber evidence="8">6.3.5.7</ecNumber>
    </recommendedName>
</protein>
<comment type="subunit">
    <text evidence="8">Heterotrimer of A, B and C subunits.</text>
</comment>
<evidence type="ECO:0000259" key="9">
    <source>
        <dbReference type="Pfam" id="PF01425"/>
    </source>
</evidence>
<feature type="active site" description="Charge relay system" evidence="8">
    <location>
        <position position="174"/>
    </location>
</feature>
<evidence type="ECO:0000256" key="1">
    <source>
        <dbReference type="ARBA" id="ARBA00008069"/>
    </source>
</evidence>
<dbReference type="Gene3D" id="3.90.1300.10">
    <property type="entry name" value="Amidase signature (AS) domain"/>
    <property type="match status" value="1"/>
</dbReference>
<keyword evidence="3 8" id="KW-0547">Nucleotide-binding</keyword>
<keyword evidence="10" id="KW-0808">Transferase</keyword>
<comment type="function">
    <text evidence="6 8">Allows the formation of correctly charged Gln-tRNA(Gln) through the transamidation of misacylated Glu-tRNA(Gln) in organisms which lack glutaminyl-tRNA synthetase. The reaction takes place in the presence of glutamine and ATP through an activated gamma-phospho-Glu-tRNA(Gln).</text>
</comment>
<evidence type="ECO:0000256" key="2">
    <source>
        <dbReference type="ARBA" id="ARBA00022598"/>
    </source>
</evidence>
<reference evidence="11" key="1">
    <citation type="submission" date="2017-05" db="EMBL/GenBank/DDBJ databases">
        <authorList>
            <person name="Kirkegaard R."/>
            <person name="Mcilroy J S."/>
        </authorList>
    </citation>
    <scope>NUCLEOTIDE SEQUENCE [LARGE SCALE GENOMIC DNA]</scope>
</reference>
<sequence>MNAMSLMDQSAFDIARKIQRGELAAVDVLDAALERIAAVDGRPGTLDNSPLTQEDQTKVHAFIALTADRARQQAERVDARVSAGEDAGALAGVPITIKDLFCLKGVLTTAASRILSNFVAPYTATAIERLEDAGAVVLGKVNMDEFAYGSSNESSAFKPTTRNPWDLSRVPGGSSGGSAAAVASGQGCLSVGTDTGGSIRQPAAYCGVVGLKPTYGRISRYGAIAFASSLDCPGPLARNVRDAALMLSVMAGADTRDSTAVRLPVPDYLAGIDRGVKGLRIGLSKDYLQISYPHPDTGETIVEDLPAEIRNMTLRAAEILATEGAEIVENVPMPNSIYGIPAYFVISRVEASSNLHRFDGVKYGYRARVSQGDLTELYRMTRAEGFGLEPKLRVLMGMYMSGGQLGLQYLQRALQARSMIRADFETAFDPDGPYRLDVLLTPTAPTPAFKMGDFYGDSTLMQYSDQLTVPANHAGVPALSIPGGLSAEGLPMGLQLIGTDFAEATLFRAGYAFEQATADADWRAVKPCVLAEVE</sequence>
<dbReference type="InterPro" id="IPR020556">
    <property type="entry name" value="Amidase_CS"/>
</dbReference>
<dbReference type="PANTHER" id="PTHR11895:SF151">
    <property type="entry name" value="GLUTAMYL-TRNA(GLN) AMIDOTRANSFERASE SUBUNIT A"/>
    <property type="match status" value="1"/>
</dbReference>
<evidence type="ECO:0000256" key="7">
    <source>
        <dbReference type="ARBA" id="ARBA00047407"/>
    </source>
</evidence>
<dbReference type="GO" id="GO:0006412">
    <property type="term" value="P:translation"/>
    <property type="evidence" value="ECO:0007669"/>
    <property type="project" value="UniProtKB-UniRule"/>
</dbReference>
<dbReference type="EC" id="6.3.5.7" evidence="8"/>
<keyword evidence="4 8" id="KW-0067">ATP-binding</keyword>
<evidence type="ECO:0000313" key="10">
    <source>
        <dbReference type="EMBL" id="SMX55179.1"/>
    </source>
</evidence>
<feature type="active site" description="Acyl-ester intermediate" evidence="8">
    <location>
        <position position="198"/>
    </location>
</feature>
<evidence type="ECO:0000313" key="11">
    <source>
        <dbReference type="Proteomes" id="UP000195514"/>
    </source>
</evidence>
<dbReference type="KEGG" id="abat:CFX1CAM_2114"/>
<dbReference type="Pfam" id="PF01425">
    <property type="entry name" value="Amidase"/>
    <property type="match status" value="1"/>
</dbReference>
<dbReference type="GO" id="GO:0030956">
    <property type="term" value="C:glutamyl-tRNA(Gln) amidotransferase complex"/>
    <property type="evidence" value="ECO:0007669"/>
    <property type="project" value="InterPro"/>
</dbReference>
<organism evidence="10 11">
    <name type="scientific">Candidatus Brevifilum fermentans</name>
    <dbReference type="NCBI Taxonomy" id="1986204"/>
    <lineage>
        <taxon>Bacteria</taxon>
        <taxon>Bacillati</taxon>
        <taxon>Chloroflexota</taxon>
        <taxon>Anaerolineae</taxon>
        <taxon>Anaerolineales</taxon>
        <taxon>Anaerolineaceae</taxon>
        <taxon>Candidatus Brevifilum</taxon>
    </lineage>
</organism>
<evidence type="ECO:0000256" key="5">
    <source>
        <dbReference type="ARBA" id="ARBA00022917"/>
    </source>
</evidence>
<dbReference type="InterPro" id="IPR004412">
    <property type="entry name" value="GatA"/>
</dbReference>
<dbReference type="InterPro" id="IPR000120">
    <property type="entry name" value="Amidase"/>
</dbReference>
<dbReference type="PROSITE" id="PS00571">
    <property type="entry name" value="AMIDASES"/>
    <property type="match status" value="1"/>
</dbReference>
<comment type="similarity">
    <text evidence="1 8">Belongs to the amidase family. GatA subfamily.</text>
</comment>
<dbReference type="PANTHER" id="PTHR11895">
    <property type="entry name" value="TRANSAMIDASE"/>
    <property type="match status" value="1"/>
</dbReference>